<name>A0A9P0VD03_9CAUD</name>
<dbReference type="GO" id="GO:0019069">
    <property type="term" value="P:viral capsid assembly"/>
    <property type="evidence" value="ECO:0007669"/>
    <property type="project" value="InterPro"/>
</dbReference>
<dbReference type="InterPro" id="IPR008768">
    <property type="entry name" value="Gp9-like"/>
</dbReference>
<feature type="compositionally biased region" description="Acidic residues" evidence="1">
    <location>
        <begin position="75"/>
        <end position="86"/>
    </location>
</feature>
<evidence type="ECO:0000313" key="3">
    <source>
        <dbReference type="EMBL" id="CAI9888954.1"/>
    </source>
</evidence>
<sequence length="307" mass="33955">MINLMEETMPYSHLSGAIVTSAQEAEHAQAMLEMPVAVRDGDDAIVIQEEEPKETPTEDTPSEPEILDSVNINTDGEDDPEELPAEEEQKQTQQEETELDFSKADLKSIDDVSAAMKTAEQGRDELIKSAVEKGLDSSVVDTLTAEYERDGKISEASYKALEDIGYGRSFIDSFIAGQELIATKFVHSIYDYAGGKENFEKLTAFIGQNHPNVADAFNDALERNDPVVIKAMLDSGKALYTKHFGKQPARNLANLAKPTATSRTKGEVVQPYTERAEMIKDMSDPRYAKDAKFRAKVEARVAKSSFF</sequence>
<dbReference type="Proteomes" id="UP001154314">
    <property type="component" value="Chromosome"/>
</dbReference>
<evidence type="ECO:0000313" key="2">
    <source>
        <dbReference type="EMBL" id="CAH6421936.1"/>
    </source>
</evidence>
<evidence type="ECO:0000256" key="1">
    <source>
        <dbReference type="SAM" id="MobiDB-lite"/>
    </source>
</evidence>
<feature type="region of interest" description="Disordered" evidence="1">
    <location>
        <begin position="48"/>
        <end position="99"/>
    </location>
</feature>
<evidence type="ECO:0000313" key="4">
    <source>
        <dbReference type="Proteomes" id="UP001154314"/>
    </source>
</evidence>
<dbReference type="EMBL" id="OW991346">
    <property type="protein sequence ID" value="CAI9888954.1"/>
    <property type="molecule type" value="Genomic_DNA"/>
</dbReference>
<reference evidence="2" key="1">
    <citation type="submission" date="2023-04" db="EMBL/GenBank/DDBJ databases">
        <authorList>
            <person name="Kelly A."/>
        </authorList>
    </citation>
    <scope>NUCLEOTIDE SEQUENCE</scope>
</reference>
<organism evidence="2 4">
    <name type="scientific">Escherichia phage vB_Eco_Bam</name>
    <dbReference type="NCBI Taxonomy" id="2898833"/>
    <lineage>
        <taxon>Viruses</taxon>
        <taxon>Duplodnaviria</taxon>
        <taxon>Heunggongvirae</taxon>
        <taxon>Uroviricota</taxon>
        <taxon>Caudoviricetes</taxon>
        <taxon>Autographivirales</taxon>
        <taxon>Autotranscriptaviridae</taxon>
        <taxon>Studiervirinae</taxon>
        <taxon>Bamvirus</taxon>
        <taxon>Bamvirus bam</taxon>
    </lineage>
</organism>
<gene>
    <name evidence="2" type="ORF">BAMTRB_002</name>
    <name evidence="3" type="ORF">BAMTRB_031</name>
</gene>
<proteinExistence type="predicted"/>
<dbReference type="EMBL" id="OW991346">
    <property type="protein sequence ID" value="CAH6421936.1"/>
    <property type="molecule type" value="Genomic_DNA"/>
</dbReference>
<keyword evidence="4" id="KW-1185">Reference proteome</keyword>
<dbReference type="Pfam" id="PF05396">
    <property type="entry name" value="Phage_T7_Capsid"/>
    <property type="match status" value="1"/>
</dbReference>
<protein>
    <submittedName>
        <fullName evidence="2">Caspid assembly protein</fullName>
    </submittedName>
</protein>
<accession>A0A9P0VD03</accession>